<dbReference type="InterPro" id="IPR016181">
    <property type="entry name" value="Acyl_CoA_acyltransferase"/>
</dbReference>
<feature type="compositionally biased region" description="Basic and acidic residues" evidence="1">
    <location>
        <begin position="81"/>
        <end position="96"/>
    </location>
</feature>
<dbReference type="CDD" id="cd04301">
    <property type="entry name" value="NAT_SF"/>
    <property type="match status" value="1"/>
</dbReference>
<dbReference type="Pfam" id="PF24553">
    <property type="entry name" value="Rv0428c_C"/>
    <property type="match status" value="1"/>
</dbReference>
<sequence>MSEQPSSPDPARLPPARLPPARLPPARLPTDAYPGDRVVVRYLLGDATPADWRHSPNPAPASTAAPTMSDVTGFLVERPDTERTDAECTDTERPDTGDLDSTLLIERDGTVESIPRESVVSIRLLSAQPVRNSAIRDLEHAAALAWPGVESTWIDGWLARAGAGFSRRANSAVPLDRSARADAPTLRALTSWYAERDLPVLLALPERLIAARTVGGEPASPTVHILTRTLDDFPGATDDFPGMTTGLGITGELDVELAPTPSARWAQSYSRGRDTDLVAAVVGSAQGPVTFATVVDESGTLIATGRAAVTSSPSGVAWLGITALWTEPSHRRRHISDAVLARLMTWGITHDAQSAYVQVEADNAVAGRWYRRRGFALHHTSHYESIA</sequence>
<dbReference type="Gene3D" id="3.40.630.30">
    <property type="match status" value="1"/>
</dbReference>
<comment type="caution">
    <text evidence="3">The sequence shown here is derived from an EMBL/GenBank/DDBJ whole genome shotgun (WGS) entry which is preliminary data.</text>
</comment>
<name>H5U266_9ACTN</name>
<keyword evidence="3" id="KW-0808">Transferase</keyword>
<dbReference type="EMBL" id="BAFC01000080">
    <property type="protein sequence ID" value="GAB39824.1"/>
    <property type="molecule type" value="Genomic_DNA"/>
</dbReference>
<dbReference type="PROSITE" id="PS51186">
    <property type="entry name" value="GNAT"/>
    <property type="match status" value="1"/>
</dbReference>
<reference evidence="3 4" key="1">
    <citation type="submission" date="2012-02" db="EMBL/GenBank/DDBJ databases">
        <title>Whole genome shotgun sequence of Gordonia sputi NBRC 100414.</title>
        <authorList>
            <person name="Yoshida I."/>
            <person name="Hosoyama A."/>
            <person name="Tsuchikane K."/>
            <person name="Katsumata H."/>
            <person name="Yamazaki S."/>
            <person name="Fujita N."/>
        </authorList>
    </citation>
    <scope>NUCLEOTIDE SEQUENCE [LARGE SCALE GENOMIC DNA]</scope>
    <source>
        <strain evidence="3 4">NBRC 100414</strain>
    </source>
</reference>
<protein>
    <submittedName>
        <fullName evidence="3">Putative acetyltransferase</fullName>
    </submittedName>
</protein>
<dbReference type="Proteomes" id="UP000005845">
    <property type="component" value="Unassembled WGS sequence"/>
</dbReference>
<proteinExistence type="predicted"/>
<feature type="domain" description="N-acetyltransferase" evidence="2">
    <location>
        <begin position="255"/>
        <end position="387"/>
    </location>
</feature>
<dbReference type="RefSeq" id="WP_005206700.1">
    <property type="nucleotide sequence ID" value="NZ_BAFC01000080.1"/>
</dbReference>
<dbReference type="InterPro" id="IPR056935">
    <property type="entry name" value="Rv0428c-like_C"/>
</dbReference>
<dbReference type="SUPFAM" id="SSF55729">
    <property type="entry name" value="Acyl-CoA N-acyltransferases (Nat)"/>
    <property type="match status" value="1"/>
</dbReference>
<evidence type="ECO:0000313" key="4">
    <source>
        <dbReference type="Proteomes" id="UP000005845"/>
    </source>
</evidence>
<dbReference type="AlphaFoldDB" id="H5U266"/>
<feature type="region of interest" description="Disordered" evidence="1">
    <location>
        <begin position="1"/>
        <end position="32"/>
    </location>
</feature>
<dbReference type="eggNOG" id="COG0456">
    <property type="taxonomic scope" value="Bacteria"/>
</dbReference>
<dbReference type="InterPro" id="IPR000182">
    <property type="entry name" value="GNAT_dom"/>
</dbReference>
<gene>
    <name evidence="3" type="ORF">GOSPT_080_00400</name>
</gene>
<evidence type="ECO:0000313" key="3">
    <source>
        <dbReference type="EMBL" id="GAB39824.1"/>
    </source>
</evidence>
<evidence type="ECO:0000259" key="2">
    <source>
        <dbReference type="PROSITE" id="PS51186"/>
    </source>
</evidence>
<keyword evidence="4" id="KW-1185">Reference proteome</keyword>
<feature type="compositionally biased region" description="Pro residues" evidence="1">
    <location>
        <begin position="7"/>
        <end position="27"/>
    </location>
</feature>
<organism evidence="3 4">
    <name type="scientific">Gordonia sputi NBRC 100414</name>
    <dbReference type="NCBI Taxonomy" id="1089453"/>
    <lineage>
        <taxon>Bacteria</taxon>
        <taxon>Bacillati</taxon>
        <taxon>Actinomycetota</taxon>
        <taxon>Actinomycetes</taxon>
        <taxon>Mycobacteriales</taxon>
        <taxon>Gordoniaceae</taxon>
        <taxon>Gordonia</taxon>
    </lineage>
</organism>
<evidence type="ECO:0000256" key="1">
    <source>
        <dbReference type="SAM" id="MobiDB-lite"/>
    </source>
</evidence>
<feature type="region of interest" description="Disordered" evidence="1">
    <location>
        <begin position="81"/>
        <end position="100"/>
    </location>
</feature>
<dbReference type="GO" id="GO:0016747">
    <property type="term" value="F:acyltransferase activity, transferring groups other than amino-acyl groups"/>
    <property type="evidence" value="ECO:0007669"/>
    <property type="project" value="InterPro"/>
</dbReference>
<accession>H5U266</accession>